<dbReference type="InterPro" id="IPR016181">
    <property type="entry name" value="Acyl_CoA_acyltransferase"/>
</dbReference>
<gene>
    <name evidence="2" type="ORF">LY89DRAFT_555524</name>
</gene>
<keyword evidence="3" id="KW-1185">Reference proteome</keyword>
<dbReference type="RefSeq" id="XP_018070951.1">
    <property type="nucleotide sequence ID" value="XM_018208362.1"/>
</dbReference>
<feature type="non-terminal residue" evidence="2">
    <location>
        <position position="1"/>
    </location>
</feature>
<name>A0A194X8U7_MOLSC</name>
<dbReference type="Proteomes" id="UP000070700">
    <property type="component" value="Unassembled WGS sequence"/>
</dbReference>
<dbReference type="PROSITE" id="PS51186">
    <property type="entry name" value="GNAT"/>
    <property type="match status" value="1"/>
</dbReference>
<protein>
    <recommendedName>
        <fullName evidence="1">N-acetyltransferase domain-containing protein</fullName>
    </recommendedName>
</protein>
<dbReference type="GO" id="GO:0006048">
    <property type="term" value="P:UDP-N-acetylglucosamine biosynthetic process"/>
    <property type="evidence" value="ECO:0007669"/>
    <property type="project" value="UniProtKB-UniPathway"/>
</dbReference>
<dbReference type="InterPro" id="IPR000182">
    <property type="entry name" value="GNAT_dom"/>
</dbReference>
<dbReference type="Gene3D" id="3.40.630.30">
    <property type="match status" value="1"/>
</dbReference>
<dbReference type="UniPathway" id="UPA00113">
    <property type="reaction ID" value="UER00529"/>
</dbReference>
<accession>A0A194X8U7</accession>
<reference evidence="2 3" key="1">
    <citation type="submission" date="2015-10" db="EMBL/GenBank/DDBJ databases">
        <title>Full genome of DAOMC 229536 Phialocephala scopiformis, a fungal endophyte of spruce producing the potent anti-insectan compound rugulosin.</title>
        <authorList>
            <consortium name="DOE Joint Genome Institute"/>
            <person name="Walker A.K."/>
            <person name="Frasz S.L."/>
            <person name="Seifert K.A."/>
            <person name="Miller J.D."/>
            <person name="Mondo S.J."/>
            <person name="Labutti K."/>
            <person name="Lipzen A."/>
            <person name="Dockter R."/>
            <person name="Kennedy M."/>
            <person name="Grigoriev I.V."/>
            <person name="Spatafora J.W."/>
        </authorList>
    </citation>
    <scope>NUCLEOTIDE SEQUENCE [LARGE SCALE GENOMIC DNA]</scope>
    <source>
        <strain evidence="2 3">CBS 120377</strain>
    </source>
</reference>
<dbReference type="GeneID" id="28818088"/>
<dbReference type="AlphaFoldDB" id="A0A194X8U7"/>
<organism evidence="2 3">
    <name type="scientific">Mollisia scopiformis</name>
    <name type="common">Conifer needle endophyte fungus</name>
    <name type="synonym">Phialocephala scopiformis</name>
    <dbReference type="NCBI Taxonomy" id="149040"/>
    <lineage>
        <taxon>Eukaryota</taxon>
        <taxon>Fungi</taxon>
        <taxon>Dikarya</taxon>
        <taxon>Ascomycota</taxon>
        <taxon>Pezizomycotina</taxon>
        <taxon>Leotiomycetes</taxon>
        <taxon>Helotiales</taxon>
        <taxon>Mollisiaceae</taxon>
        <taxon>Mollisia</taxon>
    </lineage>
</organism>
<dbReference type="KEGG" id="psco:LY89DRAFT_555524"/>
<dbReference type="Pfam" id="PF13444">
    <property type="entry name" value="Acetyltransf_5"/>
    <property type="match status" value="1"/>
</dbReference>
<evidence type="ECO:0000313" key="3">
    <source>
        <dbReference type="Proteomes" id="UP000070700"/>
    </source>
</evidence>
<dbReference type="InParanoid" id="A0A194X8U7"/>
<proteinExistence type="predicted"/>
<evidence type="ECO:0000313" key="2">
    <source>
        <dbReference type="EMBL" id="KUJ16596.1"/>
    </source>
</evidence>
<dbReference type="SUPFAM" id="SSF55729">
    <property type="entry name" value="Acyl-CoA N-acyltransferases (Nat)"/>
    <property type="match status" value="1"/>
</dbReference>
<dbReference type="GO" id="GO:0016747">
    <property type="term" value="F:acyltransferase activity, transferring groups other than amino-acyl groups"/>
    <property type="evidence" value="ECO:0007669"/>
    <property type="project" value="InterPro"/>
</dbReference>
<evidence type="ECO:0000259" key="1">
    <source>
        <dbReference type="PROSITE" id="PS51186"/>
    </source>
</evidence>
<feature type="non-terminal residue" evidence="2">
    <location>
        <position position="176"/>
    </location>
</feature>
<dbReference type="OrthoDB" id="329272at2759"/>
<feature type="domain" description="N-acetyltransferase" evidence="1">
    <location>
        <begin position="1"/>
        <end position="176"/>
    </location>
</feature>
<dbReference type="EMBL" id="KQ947416">
    <property type="protein sequence ID" value="KUJ16596.1"/>
    <property type="molecule type" value="Genomic_DNA"/>
</dbReference>
<sequence>IPQTLKDSLSLREHVFVNEQRAVPLQHHIDRDDARSCHWVLYSNSTPIGTIRLAPPPQYPHPEPGARFEAPGPKTDLHDGVESFVKLGRLCLLKEYRGNRLADLLIQEALGWARKEENREVVGGEGKDGREWKGLVCVHARIEAMKTWARNGFVLDKGMGTWFEAGIPHVGMFYRL</sequence>